<dbReference type="Pfam" id="PF05683">
    <property type="entry name" value="Fumerase_C"/>
    <property type="match status" value="1"/>
</dbReference>
<dbReference type="Gene3D" id="3.20.130.10">
    <property type="entry name" value="Fe-S hydro-lyase, tartrate dehydratase beta-type, catalytic domain"/>
    <property type="match status" value="1"/>
</dbReference>
<comment type="similarity">
    <text evidence="1">Belongs to the class-I fumarase family.</text>
</comment>
<keyword evidence="5" id="KW-1185">Reference proteome</keyword>
<sequence length="185" mass="19601">MSQPVKLKTPLTDEDVSRLKAGDAVSLSGVIYTGRDAAHKRITQAMAEGREIPFPLEGAVIFYVGPSPAPPGKVIGAAGPTTSYRMDPFAPTLIKNGLKAMIGKGKRNQDVKEAMQKHKAVYLAAIGGAGALVAKAIKEAEVIAYPDLGPEAVRRLVVEDMPLICVNDVNGGDLYQQGKDAYKKA</sequence>
<dbReference type="InterPro" id="IPR036660">
    <property type="entry name" value="Fe-S_hydroAse_TtdB_cat_sf"/>
</dbReference>
<dbReference type="PANTHER" id="PTHR43351:SF2">
    <property type="entry name" value="L(+)-TARTRATE DEHYDRATASE SUBUNIT BETA-RELATED"/>
    <property type="match status" value="1"/>
</dbReference>
<evidence type="ECO:0000256" key="1">
    <source>
        <dbReference type="ARBA" id="ARBA00008876"/>
    </source>
</evidence>
<dbReference type="PATRIC" id="fig|1429043.3.peg.5012"/>
<dbReference type="NCBIfam" id="NF005310">
    <property type="entry name" value="PRK06842.1"/>
    <property type="match status" value="1"/>
</dbReference>
<dbReference type="OrthoDB" id="9798978at2"/>
<evidence type="ECO:0000313" key="4">
    <source>
        <dbReference type="EMBL" id="KIX11323.1"/>
    </source>
</evidence>
<reference evidence="4 5" key="1">
    <citation type="submission" date="2013-11" db="EMBL/GenBank/DDBJ databases">
        <title>Metagenomic analysis of a methanogenic consortium involved in long chain n-alkane degradation.</title>
        <authorList>
            <person name="Davidova I.A."/>
            <person name="Callaghan A.V."/>
            <person name="Wawrik B."/>
            <person name="Pruitt S."/>
            <person name="Marks C."/>
            <person name="Duncan K.E."/>
            <person name="Suflita J.M."/>
        </authorList>
    </citation>
    <scope>NUCLEOTIDE SEQUENCE [LARGE SCALE GENOMIC DNA]</scope>
    <source>
        <strain evidence="4 5">SPR</strain>
    </source>
</reference>
<organism evidence="4 5">
    <name type="scientific">Dethiosulfatarculus sandiegensis</name>
    <dbReference type="NCBI Taxonomy" id="1429043"/>
    <lineage>
        <taxon>Bacteria</taxon>
        <taxon>Pseudomonadati</taxon>
        <taxon>Thermodesulfobacteriota</taxon>
        <taxon>Desulfarculia</taxon>
        <taxon>Desulfarculales</taxon>
        <taxon>Desulfarculaceae</taxon>
        <taxon>Dethiosulfatarculus</taxon>
    </lineage>
</organism>
<evidence type="ECO:0000256" key="2">
    <source>
        <dbReference type="ARBA" id="ARBA00023239"/>
    </source>
</evidence>
<dbReference type="PANTHER" id="PTHR43351">
    <property type="entry name" value="L(+)-TARTRATE DEHYDRATASE SUBUNIT BETA"/>
    <property type="match status" value="1"/>
</dbReference>
<evidence type="ECO:0000313" key="5">
    <source>
        <dbReference type="Proteomes" id="UP000032233"/>
    </source>
</evidence>
<evidence type="ECO:0000259" key="3">
    <source>
        <dbReference type="Pfam" id="PF05683"/>
    </source>
</evidence>
<dbReference type="RefSeq" id="WP_044351875.1">
    <property type="nucleotide sequence ID" value="NZ_AZAC01000056.1"/>
</dbReference>
<dbReference type="InterPro" id="IPR004647">
    <property type="entry name" value="Fe-S_hydro-lyase_TtdB-typ_cat"/>
</dbReference>
<protein>
    <submittedName>
        <fullName evidence="4">Fumarate hydratase</fullName>
    </submittedName>
</protein>
<keyword evidence="2" id="KW-0456">Lyase</keyword>
<dbReference type="EMBL" id="AZAC01000056">
    <property type="protein sequence ID" value="KIX11323.1"/>
    <property type="molecule type" value="Genomic_DNA"/>
</dbReference>
<dbReference type="STRING" id="1429043.X474_23700"/>
<dbReference type="FunCoup" id="A0A0D2HL03">
    <property type="interactions" value="41"/>
</dbReference>
<dbReference type="NCBIfam" id="TIGR00723">
    <property type="entry name" value="ttdB_fumA_fumB"/>
    <property type="match status" value="1"/>
</dbReference>
<dbReference type="GO" id="GO:0016836">
    <property type="term" value="F:hydro-lyase activity"/>
    <property type="evidence" value="ECO:0007669"/>
    <property type="project" value="InterPro"/>
</dbReference>
<comment type="caution">
    <text evidence="4">The sequence shown here is derived from an EMBL/GenBank/DDBJ whole genome shotgun (WGS) entry which is preliminary data.</text>
</comment>
<dbReference type="Proteomes" id="UP000032233">
    <property type="component" value="Unassembled WGS sequence"/>
</dbReference>
<dbReference type="AlphaFoldDB" id="A0A0D2HL03"/>
<dbReference type="InParanoid" id="A0A0D2HL03"/>
<gene>
    <name evidence="4" type="ORF">X474_23700</name>
</gene>
<dbReference type="SUPFAM" id="SSF117457">
    <property type="entry name" value="FumA C-terminal domain-like"/>
    <property type="match status" value="1"/>
</dbReference>
<name>A0A0D2HL03_9BACT</name>
<proteinExistence type="inferred from homology"/>
<accession>A0A0D2HL03</accession>
<feature type="domain" description="Fe-S hydro-lyase tartrate dehydratase beta-type catalytic" evidence="3">
    <location>
        <begin position="3"/>
        <end position="177"/>
    </location>
</feature>